<evidence type="ECO:0000256" key="1">
    <source>
        <dbReference type="ARBA" id="ARBA00022723"/>
    </source>
</evidence>
<evidence type="ECO:0000313" key="8">
    <source>
        <dbReference type="EMBL" id="RNB88754.1"/>
    </source>
</evidence>
<dbReference type="GO" id="GO:0016491">
    <property type="term" value="F:oxidoreductase activity"/>
    <property type="evidence" value="ECO:0007669"/>
    <property type="project" value="UniProtKB-KW"/>
</dbReference>
<dbReference type="SUPFAM" id="SSF49503">
    <property type="entry name" value="Cupredoxins"/>
    <property type="match status" value="3"/>
</dbReference>
<keyword evidence="2" id="KW-0560">Oxidoreductase</keyword>
<dbReference type="Gene3D" id="2.60.40.420">
    <property type="entry name" value="Cupredoxins - blue copper proteins"/>
    <property type="match status" value="2"/>
</dbReference>
<keyword evidence="9" id="KW-1185">Reference proteome</keyword>
<gene>
    <name evidence="8" type="ORF">EDM59_06505</name>
</gene>
<dbReference type="EMBL" id="RHHU01000003">
    <property type="protein sequence ID" value="RNB88754.1"/>
    <property type="molecule type" value="Genomic_DNA"/>
</dbReference>
<feature type="domain" description="Plastocyanin-like" evidence="7">
    <location>
        <begin position="87"/>
        <end position="199"/>
    </location>
</feature>
<dbReference type="AlphaFoldDB" id="A0A3M8DL55"/>
<evidence type="ECO:0000256" key="2">
    <source>
        <dbReference type="ARBA" id="ARBA00023002"/>
    </source>
</evidence>
<dbReference type="PROSITE" id="PS00080">
    <property type="entry name" value="MULTICOPPER_OXIDASE2"/>
    <property type="match status" value="1"/>
</dbReference>
<comment type="caution">
    <text evidence="8">The sequence shown here is derived from an EMBL/GenBank/DDBJ whole genome shotgun (WGS) entry which is preliminary data.</text>
</comment>
<name>A0A3M8DL55_9BACL</name>
<dbReference type="InterPro" id="IPR008972">
    <property type="entry name" value="Cupredoxin"/>
</dbReference>
<dbReference type="CDD" id="cd04202">
    <property type="entry name" value="CuRO_D2_2dMcoN_like"/>
    <property type="match status" value="2"/>
</dbReference>
<dbReference type="InterPro" id="IPR002355">
    <property type="entry name" value="Cu_oxidase_Cu_BS"/>
</dbReference>
<feature type="domain" description="Plastocyanin-like" evidence="5">
    <location>
        <begin position="269"/>
        <end position="372"/>
    </location>
</feature>
<accession>A0A3M8DL55</accession>
<feature type="region of interest" description="Disordered" evidence="4">
    <location>
        <begin position="246"/>
        <end position="265"/>
    </location>
</feature>
<feature type="domain" description="Plastocyanin-like" evidence="6">
    <location>
        <begin position="435"/>
        <end position="548"/>
    </location>
</feature>
<keyword evidence="1" id="KW-0479">Metal-binding</keyword>
<dbReference type="PANTHER" id="PTHR11709">
    <property type="entry name" value="MULTI-COPPER OXIDASE"/>
    <property type="match status" value="1"/>
</dbReference>
<feature type="compositionally biased region" description="Low complexity" evidence="4">
    <location>
        <begin position="246"/>
        <end position="256"/>
    </location>
</feature>
<dbReference type="CDD" id="cd13860">
    <property type="entry name" value="CuRO_1_2dMco_1"/>
    <property type="match status" value="1"/>
</dbReference>
<dbReference type="InterPro" id="IPR011706">
    <property type="entry name" value="Cu-oxidase_C"/>
</dbReference>
<dbReference type="InterPro" id="IPR033138">
    <property type="entry name" value="Cu_oxidase_CS"/>
</dbReference>
<dbReference type="Pfam" id="PF00394">
    <property type="entry name" value="Cu-oxidase"/>
    <property type="match status" value="1"/>
</dbReference>
<dbReference type="InterPro" id="IPR045087">
    <property type="entry name" value="Cu-oxidase_fam"/>
</dbReference>
<dbReference type="GO" id="GO:0005507">
    <property type="term" value="F:copper ion binding"/>
    <property type="evidence" value="ECO:0007669"/>
    <property type="project" value="InterPro"/>
</dbReference>
<dbReference type="InterPro" id="IPR011707">
    <property type="entry name" value="Cu-oxidase-like_N"/>
</dbReference>
<dbReference type="InterPro" id="IPR001117">
    <property type="entry name" value="Cu-oxidase_2nd"/>
</dbReference>
<dbReference type="PANTHER" id="PTHR11709:SF394">
    <property type="entry name" value="FI03373P-RELATED"/>
    <property type="match status" value="1"/>
</dbReference>
<dbReference type="Pfam" id="PF07731">
    <property type="entry name" value="Cu-oxidase_2"/>
    <property type="match status" value="1"/>
</dbReference>
<protein>
    <submittedName>
        <fullName evidence="8">Multicopper oxidase family protein</fullName>
    </submittedName>
</protein>
<evidence type="ECO:0000256" key="3">
    <source>
        <dbReference type="ARBA" id="ARBA00023008"/>
    </source>
</evidence>
<evidence type="ECO:0000259" key="5">
    <source>
        <dbReference type="Pfam" id="PF00394"/>
    </source>
</evidence>
<reference evidence="8 9" key="1">
    <citation type="submission" date="2018-10" db="EMBL/GenBank/DDBJ databases">
        <title>Phylogenomics of Brevibacillus.</title>
        <authorList>
            <person name="Dunlap C."/>
        </authorList>
    </citation>
    <scope>NUCLEOTIDE SEQUENCE [LARGE SCALE GENOMIC DNA]</scope>
    <source>
        <strain evidence="8 9">JCM 15774</strain>
    </source>
</reference>
<evidence type="ECO:0000259" key="7">
    <source>
        <dbReference type="Pfam" id="PF07732"/>
    </source>
</evidence>
<evidence type="ECO:0000313" key="9">
    <source>
        <dbReference type="Proteomes" id="UP000269573"/>
    </source>
</evidence>
<dbReference type="Proteomes" id="UP000269573">
    <property type="component" value="Unassembled WGS sequence"/>
</dbReference>
<proteinExistence type="predicted"/>
<dbReference type="PROSITE" id="PS00079">
    <property type="entry name" value="MULTICOPPER_OXIDASE1"/>
    <property type="match status" value="1"/>
</dbReference>
<keyword evidence="3" id="KW-0186">Copper</keyword>
<organism evidence="8 9">
    <name type="scientific">Brevibacillus nitrificans</name>
    <dbReference type="NCBI Taxonomy" id="651560"/>
    <lineage>
        <taxon>Bacteria</taxon>
        <taxon>Bacillati</taxon>
        <taxon>Bacillota</taxon>
        <taxon>Bacilli</taxon>
        <taxon>Bacillales</taxon>
        <taxon>Paenibacillaceae</taxon>
        <taxon>Brevibacillus</taxon>
    </lineage>
</organism>
<evidence type="ECO:0000259" key="6">
    <source>
        <dbReference type="Pfam" id="PF07731"/>
    </source>
</evidence>
<dbReference type="Pfam" id="PF07732">
    <property type="entry name" value="Cu-oxidase_3"/>
    <property type="match status" value="1"/>
</dbReference>
<sequence>MVSPYCFATFTLYNCKGGIHLFTWYAGKKWRYLSVLLAGGLTLSACSNTSTSMNHEGHEMQTKNSGVTTSSAFEVLTGNTFTLTAKESMLHLDDQTMKNVYTYNGTVPGPQLRVKQGEKVKIVLKNELPEPVTIHWHGLPVPNNMDGIPGVTQNAVKPNESFTYEFTAGVAGTYWYHSHQRSSVQVDKGLYGSLVVEPAAPTADPADQDVTLVLDEWMQDDSMAEMHGGGNSVGGDHGTMDHGSMNHGSMSSSPNPAINQSQHAANGHEDMAGMSDAEMMPLMYTIFSVNGKTGPAIPPIHVQEGEKIRLRLVNAGYLSHKLNLQGHEYRIVSTDGQPIHNPPLINGQLLNIAPGERYDIEFVANKPGSWLLEEKSPYPGAKSLTVPILYKGYEKEKAKPDTTQMPIVDITKYGEAAKSRFSLDQPYDITYQMDLNTQTMDGQMAFTINGKTFPDVPPLNVKKGDLVKVTMVNRSQEDIHPMHLHGHFFQVLSKNGQPVSGSPLIKDTLNILPGEAFVVAFVADNPGDWMFHCHDLGHAAQGMVSEVKYASYQADFVPDPSVGNMPE</sequence>
<evidence type="ECO:0000256" key="4">
    <source>
        <dbReference type="SAM" id="MobiDB-lite"/>
    </source>
</evidence>